<dbReference type="InterPro" id="IPR027417">
    <property type="entry name" value="P-loop_NTPase"/>
</dbReference>
<evidence type="ECO:0000256" key="6">
    <source>
        <dbReference type="ARBA" id="ARBA00022927"/>
    </source>
</evidence>
<proteinExistence type="predicted"/>
<keyword evidence="6" id="KW-0653">Protein transport</keyword>
<dbReference type="GO" id="GO:0008564">
    <property type="term" value="F:protein-exporting ATPase activity"/>
    <property type="evidence" value="ECO:0007669"/>
    <property type="project" value="UniProtKB-EC"/>
</dbReference>
<keyword evidence="2" id="KW-0813">Transport</keyword>
<keyword evidence="12" id="KW-1185">Reference proteome</keyword>
<dbReference type="SUPFAM" id="SSF52540">
    <property type="entry name" value="P-loop containing nucleoside triphosphate hydrolases"/>
    <property type="match status" value="1"/>
</dbReference>
<dbReference type="InterPro" id="IPR050053">
    <property type="entry name" value="ATPase_alpha/beta_chains"/>
</dbReference>
<dbReference type="InterPro" id="IPR020003">
    <property type="entry name" value="ATPase_a/bsu_AS"/>
</dbReference>
<dbReference type="SMART" id="SM00382">
    <property type="entry name" value="AAA"/>
    <property type="match status" value="1"/>
</dbReference>
<organism evidence="11 12">
    <name type="scientific">Vibrio tetraodonis subsp. pristinus</name>
    <dbReference type="NCBI Taxonomy" id="2695891"/>
    <lineage>
        <taxon>Bacteria</taxon>
        <taxon>Pseudomonadati</taxon>
        <taxon>Pseudomonadota</taxon>
        <taxon>Gammaproteobacteria</taxon>
        <taxon>Vibrionales</taxon>
        <taxon>Vibrionaceae</taxon>
        <taxon>Vibrio</taxon>
    </lineage>
</organism>
<dbReference type="AlphaFoldDB" id="A0A6L8M4C2"/>
<dbReference type="GO" id="GO:0005737">
    <property type="term" value="C:cytoplasm"/>
    <property type="evidence" value="ECO:0007669"/>
    <property type="project" value="UniProtKB-SubCell"/>
</dbReference>
<evidence type="ECO:0000313" key="11">
    <source>
        <dbReference type="EMBL" id="MYM60622.1"/>
    </source>
</evidence>
<dbReference type="GO" id="GO:0005524">
    <property type="term" value="F:ATP binding"/>
    <property type="evidence" value="ECO:0007669"/>
    <property type="project" value="UniProtKB-KW"/>
</dbReference>
<dbReference type="InterPro" id="IPR003593">
    <property type="entry name" value="AAA+_ATPase"/>
</dbReference>
<dbReference type="RefSeq" id="WP_160931404.1">
    <property type="nucleotide sequence ID" value="NZ_WWEU01000005.1"/>
</dbReference>
<evidence type="ECO:0000259" key="10">
    <source>
        <dbReference type="SMART" id="SM00382"/>
    </source>
</evidence>
<dbReference type="NCBIfam" id="TIGR01026">
    <property type="entry name" value="fliI_yscN"/>
    <property type="match status" value="1"/>
</dbReference>
<dbReference type="EC" id="7.4.2.8" evidence="8"/>
<dbReference type="Gene3D" id="3.40.50.12240">
    <property type="match status" value="1"/>
</dbReference>
<keyword evidence="4" id="KW-0547">Nucleotide-binding</keyword>
<evidence type="ECO:0000256" key="7">
    <source>
        <dbReference type="ARBA" id="ARBA00022967"/>
    </source>
</evidence>
<evidence type="ECO:0000256" key="8">
    <source>
        <dbReference type="ARBA" id="ARBA00024382"/>
    </source>
</evidence>
<dbReference type="PROSITE" id="PS00152">
    <property type="entry name" value="ATPASE_ALPHA_BETA"/>
    <property type="match status" value="1"/>
</dbReference>
<dbReference type="GO" id="GO:0030254">
    <property type="term" value="P:protein secretion by the type III secretion system"/>
    <property type="evidence" value="ECO:0007669"/>
    <property type="project" value="InterPro"/>
</dbReference>
<protein>
    <recommendedName>
        <fullName evidence="8">protein-secreting ATPase</fullName>
        <ecNumber evidence="8">7.4.2.8</ecNumber>
    </recommendedName>
</protein>
<dbReference type="InterPro" id="IPR040627">
    <property type="entry name" value="T3SS_ATPase_C"/>
</dbReference>
<dbReference type="GO" id="GO:0016887">
    <property type="term" value="F:ATP hydrolysis activity"/>
    <property type="evidence" value="ECO:0007669"/>
    <property type="project" value="InterPro"/>
</dbReference>
<evidence type="ECO:0000256" key="4">
    <source>
        <dbReference type="ARBA" id="ARBA00022741"/>
    </source>
</evidence>
<dbReference type="Pfam" id="PF00006">
    <property type="entry name" value="ATP-synt_ab"/>
    <property type="match status" value="1"/>
</dbReference>
<keyword evidence="7" id="KW-1278">Translocase</keyword>
<dbReference type="PANTHER" id="PTHR15184">
    <property type="entry name" value="ATP SYNTHASE"/>
    <property type="match status" value="1"/>
</dbReference>
<evidence type="ECO:0000256" key="5">
    <source>
        <dbReference type="ARBA" id="ARBA00022840"/>
    </source>
</evidence>
<dbReference type="InterPro" id="IPR000194">
    <property type="entry name" value="ATPase_F1/V1/A1_a/bsu_nucl-bd"/>
</dbReference>
<dbReference type="PANTHER" id="PTHR15184:SF9">
    <property type="entry name" value="SPI-1 TYPE 3 SECRETION SYSTEM ATPASE"/>
    <property type="match status" value="1"/>
</dbReference>
<comment type="catalytic activity">
    <reaction evidence="9">
        <text>ATP + H2O + cellular proteinSide 1 = ADP + phosphate + cellular proteinSide 2.</text>
        <dbReference type="EC" id="7.4.2.8"/>
    </reaction>
</comment>
<dbReference type="GO" id="GO:0046933">
    <property type="term" value="F:proton-transporting ATP synthase activity, rotational mechanism"/>
    <property type="evidence" value="ECO:0007669"/>
    <property type="project" value="TreeGrafter"/>
</dbReference>
<evidence type="ECO:0000313" key="12">
    <source>
        <dbReference type="Proteomes" id="UP000478571"/>
    </source>
</evidence>
<evidence type="ECO:0000256" key="1">
    <source>
        <dbReference type="ARBA" id="ARBA00004496"/>
    </source>
</evidence>
<dbReference type="EMBL" id="WWEU01000005">
    <property type="protein sequence ID" value="MYM60622.1"/>
    <property type="molecule type" value="Genomic_DNA"/>
</dbReference>
<dbReference type="Proteomes" id="UP000478571">
    <property type="component" value="Unassembled WGS sequence"/>
</dbReference>
<evidence type="ECO:0000256" key="2">
    <source>
        <dbReference type="ARBA" id="ARBA00022448"/>
    </source>
</evidence>
<feature type="domain" description="AAA+ ATPase" evidence="10">
    <location>
        <begin position="158"/>
        <end position="340"/>
    </location>
</feature>
<gene>
    <name evidence="11" type="ORF">GTG28_15425</name>
</gene>
<evidence type="ECO:0000256" key="9">
    <source>
        <dbReference type="ARBA" id="ARBA00034006"/>
    </source>
</evidence>
<keyword evidence="3" id="KW-0963">Cytoplasm</keyword>
<evidence type="ECO:0000256" key="3">
    <source>
        <dbReference type="ARBA" id="ARBA00022490"/>
    </source>
</evidence>
<name>A0A6L8M4C2_9VIBR</name>
<comment type="caution">
    <text evidence="11">The sequence shown here is derived from an EMBL/GenBank/DDBJ whole genome shotgun (WGS) entry which is preliminary data.</text>
</comment>
<dbReference type="GO" id="GO:0030257">
    <property type="term" value="C:type III protein secretion system complex"/>
    <property type="evidence" value="ECO:0007669"/>
    <property type="project" value="InterPro"/>
</dbReference>
<dbReference type="Pfam" id="PF18269">
    <property type="entry name" value="T3SS_ATPase_C"/>
    <property type="match status" value="1"/>
</dbReference>
<comment type="subcellular location">
    <subcellularLocation>
        <location evidence="1">Cytoplasm</location>
    </subcellularLocation>
</comment>
<sequence length="439" mass="48340">MRSDFLVEKIFSGVNPDSLLDNYGKVTQVHGYFIEATNQNAKVGEITKVKNRGEDLECEVVSISNDTVLLAPLKMPSGIGVGDKVWYSGAQAKVKHLSEPFGRILNGLGEDISTKKLNESNEHIILTTETPALSQRSSVDTIALTSIKVIDHLLPIGKGQKLGVFSGSGVGKSTLLNNMHHAMHADVKIIAMIGERSREVIEFYDNFINSNQSKDTFIVASTSDESPMMKHRALNVALSYAKAFCDQGKHVLLTVDSITRLAHALREVGISRGELPIVRGYPPSVFTELSKIVEMCGNFVNGGSITGLMSVLVDGDDEHEPVSDYMRGILDGHLFLERKLSDIGLYPSIDILKSRSRVSERIFSNESKIIAKQIKFAYSRYADIEDVVKTGIYTRGTNAEIDATIKIKSRLDKELYSSGRTLSKSLISDIKNYAKSYSD</sequence>
<keyword evidence="5" id="KW-0067">ATP-binding</keyword>
<dbReference type="InterPro" id="IPR005714">
    <property type="entry name" value="ATPase_T3SS_FliI/YscN"/>
</dbReference>
<reference evidence="11 12" key="1">
    <citation type="submission" date="2020-01" db="EMBL/GenBank/DDBJ databases">
        <title>Draft Genome Sequence of Vibrio sp. strain OCN044, Isolated from a Healthy Coral at Palmyra Atoll.</title>
        <authorList>
            <person name="Videau P."/>
            <person name="Loughran R."/>
            <person name="Esquivel A."/>
            <person name="Deadmond M."/>
            <person name="Paddock B.E."/>
            <person name="Saw J.H."/>
            <person name="Ushijima B."/>
        </authorList>
    </citation>
    <scope>NUCLEOTIDE SEQUENCE [LARGE SCALE GENOMIC DNA]</scope>
    <source>
        <strain evidence="11 12">OCN044</strain>
    </source>
</reference>
<accession>A0A6L8M4C2</accession>